<accession>A0A7I4YDY0</accession>
<dbReference type="Gene3D" id="3.30.310.50">
    <property type="entry name" value="Alpha-D-phosphohexomutase, C-terminal domain"/>
    <property type="match status" value="1"/>
</dbReference>
<dbReference type="GO" id="GO:0000408">
    <property type="term" value="C:EKC/KEOPS complex"/>
    <property type="evidence" value="ECO:0007669"/>
    <property type="project" value="TreeGrafter"/>
</dbReference>
<evidence type="ECO:0000256" key="1">
    <source>
        <dbReference type="ARBA" id="ARBA00007073"/>
    </source>
</evidence>
<evidence type="ECO:0000313" key="2">
    <source>
        <dbReference type="Proteomes" id="UP000025227"/>
    </source>
</evidence>
<dbReference type="WBParaSite" id="HCON_00080210-00001">
    <property type="protein sequence ID" value="HCON_00080210-00001"/>
    <property type="gene ID" value="HCON_00080210"/>
</dbReference>
<evidence type="ECO:0000313" key="3">
    <source>
        <dbReference type="WBParaSite" id="HCON_00080210-00001"/>
    </source>
</evidence>
<organism evidence="2 3">
    <name type="scientific">Haemonchus contortus</name>
    <name type="common">Barber pole worm</name>
    <dbReference type="NCBI Taxonomy" id="6289"/>
    <lineage>
        <taxon>Eukaryota</taxon>
        <taxon>Metazoa</taxon>
        <taxon>Ecdysozoa</taxon>
        <taxon>Nematoda</taxon>
        <taxon>Chromadorea</taxon>
        <taxon>Rhabditida</taxon>
        <taxon>Rhabditina</taxon>
        <taxon>Rhabditomorpha</taxon>
        <taxon>Strongyloidea</taxon>
        <taxon>Trichostrongylidae</taxon>
        <taxon>Haemonchus</taxon>
    </lineage>
</organism>
<keyword evidence="2" id="KW-1185">Reference proteome</keyword>
<reference evidence="3" key="1">
    <citation type="submission" date="2020-12" db="UniProtKB">
        <authorList>
            <consortium name="WormBaseParasite"/>
        </authorList>
    </citation>
    <scope>IDENTIFICATION</scope>
    <source>
        <strain evidence="3">MHco3</strain>
    </source>
</reference>
<dbReference type="OMA" id="EECEDQH"/>
<dbReference type="AlphaFoldDB" id="A0A7I4YDY0"/>
<dbReference type="InterPro" id="IPR015419">
    <property type="entry name" value="CTAG/Pcc1"/>
</dbReference>
<dbReference type="GO" id="GO:0070525">
    <property type="term" value="P:tRNA threonylcarbamoyladenosine metabolic process"/>
    <property type="evidence" value="ECO:0007669"/>
    <property type="project" value="TreeGrafter"/>
</dbReference>
<dbReference type="PANTHER" id="PTHR31283">
    <property type="entry name" value="EKC/KEOPS COMPLEX SUBUNIT PCC1 FAMILY MEMBER"/>
    <property type="match status" value="1"/>
</dbReference>
<dbReference type="Pfam" id="PF09341">
    <property type="entry name" value="Pcc1"/>
    <property type="match status" value="1"/>
</dbReference>
<protein>
    <submittedName>
        <fullName evidence="3">ACT domain-containing protein</fullName>
    </submittedName>
</protein>
<comment type="similarity">
    <text evidence="1">Belongs to the CTAG/PCC1 family.</text>
</comment>
<dbReference type="PANTHER" id="PTHR31283:SF5">
    <property type="entry name" value="EKC_KEOPS COMPLEX SUBUNIT LAGE3"/>
    <property type="match status" value="1"/>
</dbReference>
<sequence length="123" mass="13628">MEVENGPRSCTVNEPTTKQIETPHRHSAVVKLDLDTEDVARKVLSVLSVDEEPSRSTTVRSFAVEGSNLHIMIEASDRKSLQKSLANLLDMCSLAKSTIDLALQKKWISVSEPAQKKLKNCSH</sequence>
<dbReference type="OrthoDB" id="10025739at2759"/>
<dbReference type="Proteomes" id="UP000025227">
    <property type="component" value="Unplaced"/>
</dbReference>
<name>A0A7I4YDY0_HAECO</name>
<proteinExistence type="inferred from homology"/>